<evidence type="ECO:0000256" key="5">
    <source>
        <dbReference type="ARBA" id="ARBA00022741"/>
    </source>
</evidence>
<dbReference type="GO" id="GO:0016301">
    <property type="term" value="F:kinase activity"/>
    <property type="evidence" value="ECO:0007669"/>
    <property type="project" value="UniProtKB-KW"/>
</dbReference>
<dbReference type="InterPro" id="IPR036890">
    <property type="entry name" value="HATPase_C_sf"/>
</dbReference>
<evidence type="ECO:0000259" key="10">
    <source>
        <dbReference type="PROSITE" id="PS50109"/>
    </source>
</evidence>
<evidence type="ECO:0000256" key="3">
    <source>
        <dbReference type="ARBA" id="ARBA00022553"/>
    </source>
</evidence>
<dbReference type="PANTHER" id="PTHR41523">
    <property type="entry name" value="TWO-COMPONENT SYSTEM SENSOR PROTEIN"/>
    <property type="match status" value="1"/>
</dbReference>
<name>A0ABX0XDP0_9BACT</name>
<feature type="transmembrane region" description="Helical" evidence="8">
    <location>
        <begin position="405"/>
        <end position="427"/>
    </location>
</feature>
<evidence type="ECO:0000256" key="7">
    <source>
        <dbReference type="ARBA" id="ARBA00022840"/>
    </source>
</evidence>
<dbReference type="InterPro" id="IPR011990">
    <property type="entry name" value="TPR-like_helical_dom_sf"/>
</dbReference>
<sequence>MSYRLICLFCLLPGLVAQPMAGQTPPETTADLLKLLRSNAAFDFEDLEYVLERGFDDPDLAPQTRAFLDSAHAIIQRSDHQLAAAYVELGESMYHNMFTMEDGGYEKSIEHTRAALAIFQQLDRPVDAALAEMEISTHLTSLDRPAEAEQYILNALPVLERQAERDNLAEVYSRIAFVYYSLLEFELARNYARRSSSLLDNGPYYTTLDNLDLITAASYGLGDHAGVLTAANQATEFRDSLRSHHDVFIYARILACRALAELALGRPDVAIARMDSVRALHLLFPEATEFIDEHSDTEARIWAGLEEWSKSLGAMERLLRFNRDFGVHSISSSAIETACMLVPVLQKGGDPERALFYSEFARKAQASHDSTEIASLRTTQRIRFETERKVKQIDLQKGQLGQQRAFLLAALGGFLAALIAGGIFYVLSRRLSRKNAENERMVAEKEVLIGEIHHRVKNNLQVISSLLQLQSRGLKEEDGGAKEALRESQSRVQAMGLIHQKLYQGAEMTSVHMPEYLRELGETLLDTYRLEDRVDLFVDVEDLSLDVDTAIPLGLIINELVTNSLKYAFPADREGTIELALHRENDGYHLRVADDGVGAGDAAIGAGGTGFGTNLVHLLTQKLRGSQQQQQQGPGYGTEIVFPA</sequence>
<dbReference type="InterPro" id="IPR005467">
    <property type="entry name" value="His_kinase_dom"/>
</dbReference>
<dbReference type="Gene3D" id="3.30.565.10">
    <property type="entry name" value="Histidine kinase-like ATPase, C-terminal domain"/>
    <property type="match status" value="1"/>
</dbReference>
<evidence type="ECO:0000256" key="2">
    <source>
        <dbReference type="ARBA" id="ARBA00012438"/>
    </source>
</evidence>
<dbReference type="EC" id="2.7.13.3" evidence="2"/>
<evidence type="ECO:0000256" key="8">
    <source>
        <dbReference type="SAM" id="Phobius"/>
    </source>
</evidence>
<keyword evidence="8" id="KW-1133">Transmembrane helix</keyword>
<dbReference type="Pfam" id="PF07568">
    <property type="entry name" value="HisKA_2"/>
    <property type="match status" value="1"/>
</dbReference>
<keyword evidence="7" id="KW-0067">ATP-binding</keyword>
<feature type="signal peptide" evidence="9">
    <location>
        <begin position="1"/>
        <end position="21"/>
    </location>
</feature>
<dbReference type="Pfam" id="PF02518">
    <property type="entry name" value="HATPase_c"/>
    <property type="match status" value="1"/>
</dbReference>
<organism evidence="11 12">
    <name type="scientific">Neolewinella antarctica</name>
    <dbReference type="NCBI Taxonomy" id="442734"/>
    <lineage>
        <taxon>Bacteria</taxon>
        <taxon>Pseudomonadati</taxon>
        <taxon>Bacteroidota</taxon>
        <taxon>Saprospiria</taxon>
        <taxon>Saprospirales</taxon>
        <taxon>Lewinellaceae</taxon>
        <taxon>Neolewinella</taxon>
    </lineage>
</organism>
<feature type="chain" id="PRO_5045421579" description="histidine kinase" evidence="9">
    <location>
        <begin position="22"/>
        <end position="644"/>
    </location>
</feature>
<gene>
    <name evidence="11" type="ORF">GGR27_002932</name>
</gene>
<keyword evidence="8" id="KW-0812">Transmembrane</keyword>
<comment type="catalytic activity">
    <reaction evidence="1">
        <text>ATP + protein L-histidine = ADP + protein N-phospho-L-histidine.</text>
        <dbReference type="EC" id="2.7.13.3"/>
    </reaction>
</comment>
<keyword evidence="9" id="KW-0732">Signal</keyword>
<proteinExistence type="predicted"/>
<evidence type="ECO:0000256" key="4">
    <source>
        <dbReference type="ARBA" id="ARBA00022679"/>
    </source>
</evidence>
<dbReference type="SUPFAM" id="SSF48452">
    <property type="entry name" value="TPR-like"/>
    <property type="match status" value="1"/>
</dbReference>
<comment type="caution">
    <text evidence="11">The sequence shown here is derived from an EMBL/GenBank/DDBJ whole genome shotgun (WGS) entry which is preliminary data.</text>
</comment>
<keyword evidence="6 11" id="KW-0418">Kinase</keyword>
<evidence type="ECO:0000256" key="9">
    <source>
        <dbReference type="SAM" id="SignalP"/>
    </source>
</evidence>
<dbReference type="PANTHER" id="PTHR41523:SF8">
    <property type="entry name" value="ETHYLENE RESPONSE SENSOR PROTEIN"/>
    <property type="match status" value="1"/>
</dbReference>
<evidence type="ECO:0000313" key="12">
    <source>
        <dbReference type="Proteomes" id="UP000770785"/>
    </source>
</evidence>
<evidence type="ECO:0000256" key="1">
    <source>
        <dbReference type="ARBA" id="ARBA00000085"/>
    </source>
</evidence>
<dbReference type="Gene3D" id="1.25.40.10">
    <property type="entry name" value="Tetratricopeptide repeat domain"/>
    <property type="match status" value="1"/>
</dbReference>
<keyword evidence="5" id="KW-0547">Nucleotide-binding</keyword>
<dbReference type="PROSITE" id="PS50109">
    <property type="entry name" value="HIS_KIN"/>
    <property type="match status" value="1"/>
</dbReference>
<keyword evidence="12" id="KW-1185">Reference proteome</keyword>
<dbReference type="InterPro" id="IPR003594">
    <property type="entry name" value="HATPase_dom"/>
</dbReference>
<protein>
    <recommendedName>
        <fullName evidence="2">histidine kinase</fullName>
        <ecNumber evidence="2">2.7.13.3</ecNumber>
    </recommendedName>
</protein>
<accession>A0ABX0XDP0</accession>
<dbReference type="RefSeq" id="WP_245184680.1">
    <property type="nucleotide sequence ID" value="NZ_JAATJH010000005.1"/>
</dbReference>
<dbReference type="EMBL" id="JAATJH010000005">
    <property type="protein sequence ID" value="NJC27415.1"/>
    <property type="molecule type" value="Genomic_DNA"/>
</dbReference>
<dbReference type="SUPFAM" id="SSF55874">
    <property type="entry name" value="ATPase domain of HSP90 chaperone/DNA topoisomerase II/histidine kinase"/>
    <property type="match status" value="1"/>
</dbReference>
<keyword evidence="3" id="KW-0597">Phosphoprotein</keyword>
<dbReference type="Gene3D" id="3.30.450.20">
    <property type="entry name" value="PAS domain"/>
    <property type="match status" value="1"/>
</dbReference>
<feature type="domain" description="Histidine kinase" evidence="10">
    <location>
        <begin position="451"/>
        <end position="644"/>
    </location>
</feature>
<dbReference type="InterPro" id="IPR011495">
    <property type="entry name" value="Sig_transdc_His_kin_sub2_dim/P"/>
</dbReference>
<reference evidence="11 12" key="1">
    <citation type="submission" date="2020-03" db="EMBL/GenBank/DDBJ databases">
        <title>Genomic Encyclopedia of Type Strains, Phase IV (KMG-IV): sequencing the most valuable type-strain genomes for metagenomic binning, comparative biology and taxonomic classification.</title>
        <authorList>
            <person name="Goeker M."/>
        </authorList>
    </citation>
    <scope>NUCLEOTIDE SEQUENCE [LARGE SCALE GENOMIC DNA]</scope>
    <source>
        <strain evidence="11 12">DSM 105096</strain>
    </source>
</reference>
<keyword evidence="4" id="KW-0808">Transferase</keyword>
<dbReference type="Proteomes" id="UP000770785">
    <property type="component" value="Unassembled WGS sequence"/>
</dbReference>
<keyword evidence="8" id="KW-0472">Membrane</keyword>
<evidence type="ECO:0000256" key="6">
    <source>
        <dbReference type="ARBA" id="ARBA00022777"/>
    </source>
</evidence>
<evidence type="ECO:0000313" key="11">
    <source>
        <dbReference type="EMBL" id="NJC27415.1"/>
    </source>
</evidence>